<protein>
    <submittedName>
        <fullName evidence="2">ATP-binding protein</fullName>
    </submittedName>
</protein>
<keyword evidence="2" id="KW-0547">Nucleotide-binding</keyword>
<keyword evidence="3" id="KW-1185">Reference proteome</keyword>
<dbReference type="GO" id="GO:0005524">
    <property type="term" value="F:ATP binding"/>
    <property type="evidence" value="ECO:0007669"/>
    <property type="project" value="UniProtKB-KW"/>
</dbReference>
<evidence type="ECO:0000313" key="2">
    <source>
        <dbReference type="EMBL" id="MFC5215249.1"/>
    </source>
</evidence>
<comment type="caution">
    <text evidence="2">The sequence shown here is derived from an EMBL/GenBank/DDBJ whole genome shotgun (WGS) entry which is preliminary data.</text>
</comment>
<accession>A0ABW0CI28</accession>
<dbReference type="InterPro" id="IPR008164">
    <property type="entry name" value="XGLTT_rpt"/>
</dbReference>
<dbReference type="Pfam" id="PF01744">
    <property type="entry name" value="GLTT"/>
    <property type="match status" value="1"/>
</dbReference>
<organism evidence="2 3">
    <name type="scientific">Streptomyces coerulescens</name>
    <dbReference type="NCBI Taxonomy" id="29304"/>
    <lineage>
        <taxon>Bacteria</taxon>
        <taxon>Bacillati</taxon>
        <taxon>Actinomycetota</taxon>
        <taxon>Actinomycetes</taxon>
        <taxon>Kitasatosporales</taxon>
        <taxon>Streptomycetaceae</taxon>
        <taxon>Streptomyces</taxon>
    </lineage>
</organism>
<reference evidence="3" key="1">
    <citation type="journal article" date="2019" name="Int. J. Syst. Evol. Microbiol.">
        <title>The Global Catalogue of Microorganisms (GCM) 10K type strain sequencing project: providing services to taxonomists for standard genome sequencing and annotation.</title>
        <authorList>
            <consortium name="The Broad Institute Genomics Platform"/>
            <consortium name="The Broad Institute Genome Sequencing Center for Infectious Disease"/>
            <person name="Wu L."/>
            <person name="Ma J."/>
        </authorList>
    </citation>
    <scope>NUCLEOTIDE SEQUENCE [LARGE SCALE GENOMIC DNA]</scope>
    <source>
        <strain evidence="3">KCTC 42586</strain>
    </source>
</reference>
<dbReference type="Proteomes" id="UP001596263">
    <property type="component" value="Unassembled WGS sequence"/>
</dbReference>
<evidence type="ECO:0000313" key="3">
    <source>
        <dbReference type="Proteomes" id="UP001596263"/>
    </source>
</evidence>
<feature type="signal peptide" evidence="1">
    <location>
        <begin position="1"/>
        <end position="28"/>
    </location>
</feature>
<evidence type="ECO:0000256" key="1">
    <source>
        <dbReference type="SAM" id="SignalP"/>
    </source>
</evidence>
<dbReference type="EMBL" id="JBHSKM010000008">
    <property type="protein sequence ID" value="MFC5215249.1"/>
    <property type="molecule type" value="Genomic_DNA"/>
</dbReference>
<keyword evidence="2" id="KW-0067">ATP-binding</keyword>
<gene>
    <name evidence="2" type="ORF">ACFPQ9_15520</name>
</gene>
<dbReference type="RefSeq" id="WP_380853027.1">
    <property type="nucleotide sequence ID" value="NZ_JBHSKM010000008.1"/>
</dbReference>
<sequence length="134" mass="12257">MKQSAAKTLGVAALGAAFAAAGAGAANAAPVAPDAAGSALDNVTRTLPAENLAQSAPGATGAGLAQGQEALATGLSAAQPAAEQAVAGGPTGVVAGLLGGLPVQGAPTEGLPVQGLPVQGLPTQGLPVNGLPLG</sequence>
<feature type="chain" id="PRO_5045731625" evidence="1">
    <location>
        <begin position="29"/>
        <end position="134"/>
    </location>
</feature>
<keyword evidence="1" id="KW-0732">Signal</keyword>
<name>A0ABW0CI28_STRCD</name>
<proteinExistence type="predicted"/>